<proteinExistence type="predicted"/>
<gene>
    <name evidence="1" type="ORF">BDN72DRAFT_907545</name>
</gene>
<keyword evidence="2" id="KW-1185">Reference proteome</keyword>
<evidence type="ECO:0000313" key="1">
    <source>
        <dbReference type="EMBL" id="TFK57762.1"/>
    </source>
</evidence>
<sequence>MSTSSNSPVLQGLEDSIHASSSNAVNAPQNVRPSTPPQQVRWQEAQTPTQGTVRGGSVPIARPAVDPFHIGPHPSLPTQPSQLTAPAETQVAHWRYYNTQESNQITSADNYQSSTDPRFRTRIPSLGYLTEQSLSFSTSTSQRDSAQDEEPSPTTHLSGLIGALLDESGRRSPASPSESVLGMRPRQPSDEGSDDGAPSRKSSRAGSPSELIRQNREKNAAEITRTTTPTPPALTQASQMSSYSQPRFVQGTQNVPIPWIVVPLCYSYRTLPLSLLCIVSFLPIM</sequence>
<dbReference type="EMBL" id="ML210103">
    <property type="protein sequence ID" value="TFK57762.1"/>
    <property type="molecule type" value="Genomic_DNA"/>
</dbReference>
<evidence type="ECO:0000313" key="2">
    <source>
        <dbReference type="Proteomes" id="UP000308600"/>
    </source>
</evidence>
<organism evidence="1 2">
    <name type="scientific">Pluteus cervinus</name>
    <dbReference type="NCBI Taxonomy" id="181527"/>
    <lineage>
        <taxon>Eukaryota</taxon>
        <taxon>Fungi</taxon>
        <taxon>Dikarya</taxon>
        <taxon>Basidiomycota</taxon>
        <taxon>Agaricomycotina</taxon>
        <taxon>Agaricomycetes</taxon>
        <taxon>Agaricomycetidae</taxon>
        <taxon>Agaricales</taxon>
        <taxon>Pluteineae</taxon>
        <taxon>Pluteaceae</taxon>
        <taxon>Pluteus</taxon>
    </lineage>
</organism>
<name>A0ACD2ZWU1_9AGAR</name>
<reference evidence="1 2" key="1">
    <citation type="journal article" date="2019" name="Nat. Ecol. Evol.">
        <title>Megaphylogeny resolves global patterns of mushroom evolution.</title>
        <authorList>
            <person name="Varga T."/>
            <person name="Krizsan K."/>
            <person name="Foldi C."/>
            <person name="Dima B."/>
            <person name="Sanchez-Garcia M."/>
            <person name="Sanchez-Ramirez S."/>
            <person name="Szollosi G.J."/>
            <person name="Szarkandi J.G."/>
            <person name="Papp V."/>
            <person name="Albert L."/>
            <person name="Andreopoulos W."/>
            <person name="Angelini C."/>
            <person name="Antonin V."/>
            <person name="Barry K.W."/>
            <person name="Bougher N.L."/>
            <person name="Buchanan P."/>
            <person name="Buyck B."/>
            <person name="Bense V."/>
            <person name="Catcheside P."/>
            <person name="Chovatia M."/>
            <person name="Cooper J."/>
            <person name="Damon W."/>
            <person name="Desjardin D."/>
            <person name="Finy P."/>
            <person name="Geml J."/>
            <person name="Haridas S."/>
            <person name="Hughes K."/>
            <person name="Justo A."/>
            <person name="Karasinski D."/>
            <person name="Kautmanova I."/>
            <person name="Kiss B."/>
            <person name="Kocsube S."/>
            <person name="Kotiranta H."/>
            <person name="LaButti K.M."/>
            <person name="Lechner B.E."/>
            <person name="Liimatainen K."/>
            <person name="Lipzen A."/>
            <person name="Lukacs Z."/>
            <person name="Mihaltcheva S."/>
            <person name="Morgado L.N."/>
            <person name="Niskanen T."/>
            <person name="Noordeloos M.E."/>
            <person name="Ohm R.A."/>
            <person name="Ortiz-Santana B."/>
            <person name="Ovrebo C."/>
            <person name="Racz N."/>
            <person name="Riley R."/>
            <person name="Savchenko A."/>
            <person name="Shiryaev A."/>
            <person name="Soop K."/>
            <person name="Spirin V."/>
            <person name="Szebenyi C."/>
            <person name="Tomsovsky M."/>
            <person name="Tulloss R.E."/>
            <person name="Uehling J."/>
            <person name="Grigoriev I.V."/>
            <person name="Vagvolgyi C."/>
            <person name="Papp T."/>
            <person name="Martin F.M."/>
            <person name="Miettinen O."/>
            <person name="Hibbett D.S."/>
            <person name="Nagy L.G."/>
        </authorList>
    </citation>
    <scope>NUCLEOTIDE SEQUENCE [LARGE SCALE GENOMIC DNA]</scope>
    <source>
        <strain evidence="1 2">NL-1719</strain>
    </source>
</reference>
<dbReference type="Proteomes" id="UP000308600">
    <property type="component" value="Unassembled WGS sequence"/>
</dbReference>
<accession>A0ACD2ZWU1</accession>
<protein>
    <submittedName>
        <fullName evidence="1">Uncharacterized protein</fullName>
    </submittedName>
</protein>